<dbReference type="Proteomes" id="UP000070250">
    <property type="component" value="Chromosome"/>
</dbReference>
<dbReference type="PANTHER" id="PTHR30203:SF24">
    <property type="entry name" value="BLR4935 PROTEIN"/>
    <property type="match status" value="1"/>
</dbReference>
<dbReference type="Pfam" id="PF02321">
    <property type="entry name" value="OEP"/>
    <property type="match status" value="2"/>
</dbReference>
<dbReference type="STRING" id="465721.ACG33_08020"/>
<dbReference type="PANTHER" id="PTHR30203">
    <property type="entry name" value="OUTER MEMBRANE CATION EFFLUX PROTEIN"/>
    <property type="match status" value="1"/>
</dbReference>
<dbReference type="RefSeq" id="WP_066920203.1">
    <property type="nucleotide sequence ID" value="NZ_CP011971.1"/>
</dbReference>
<dbReference type="PATRIC" id="fig|465721.4.peg.1710"/>
<dbReference type="Gene3D" id="1.20.1600.10">
    <property type="entry name" value="Outer membrane efflux proteins (OEP)"/>
    <property type="match status" value="1"/>
</dbReference>
<comment type="similarity">
    <text evidence="1">Belongs to the outer membrane factor (OMF) (TC 1.B.17) family.</text>
</comment>
<dbReference type="GO" id="GO:0015562">
    <property type="term" value="F:efflux transmembrane transporter activity"/>
    <property type="evidence" value="ECO:0007669"/>
    <property type="project" value="InterPro"/>
</dbReference>
<name>A0A127F9F3_STEDE</name>
<protein>
    <submittedName>
        <fullName evidence="2">Transporter</fullName>
    </submittedName>
</protein>
<evidence type="ECO:0000256" key="1">
    <source>
        <dbReference type="ARBA" id="ARBA00007613"/>
    </source>
</evidence>
<gene>
    <name evidence="2" type="ORF">ACG33_08020</name>
</gene>
<dbReference type="InterPro" id="IPR003423">
    <property type="entry name" value="OMP_efflux"/>
</dbReference>
<dbReference type="OrthoDB" id="9791261at2"/>
<dbReference type="EMBL" id="CP011971">
    <property type="protein sequence ID" value="AMN47042.1"/>
    <property type="molecule type" value="Genomic_DNA"/>
</dbReference>
<keyword evidence="3" id="KW-1185">Reference proteome</keyword>
<organism evidence="2 3">
    <name type="scientific">Steroidobacter denitrificans</name>
    <dbReference type="NCBI Taxonomy" id="465721"/>
    <lineage>
        <taxon>Bacteria</taxon>
        <taxon>Pseudomonadati</taxon>
        <taxon>Pseudomonadota</taxon>
        <taxon>Gammaproteobacteria</taxon>
        <taxon>Steroidobacterales</taxon>
        <taxon>Steroidobacteraceae</taxon>
        <taxon>Steroidobacter</taxon>
    </lineage>
</organism>
<reference evidence="2 3" key="1">
    <citation type="submission" date="2015-06" db="EMBL/GenBank/DDBJ databases">
        <title>A Comprehensive Approach to Explore the Metabolic and Phylogenetic Diversity of Bacterial Steroid Degradation in the Environment: Testosterone as an Example.</title>
        <authorList>
            <person name="Yang F.-C."/>
            <person name="Chen Y.-L."/>
            <person name="Yu C.-P."/>
            <person name="Tang S.-L."/>
            <person name="Wang P.-H."/>
            <person name="Ismail W."/>
            <person name="Wang C.-H."/>
            <person name="Yang C.-Y."/>
            <person name="Chiang Y.-R."/>
        </authorList>
    </citation>
    <scope>NUCLEOTIDE SEQUENCE [LARGE SCALE GENOMIC DNA]</scope>
    <source>
        <strain evidence="2 3">DSM 18526</strain>
    </source>
</reference>
<dbReference type="KEGG" id="sdf:ACG33_08020"/>
<accession>A0A127F9F3</accession>
<evidence type="ECO:0000313" key="3">
    <source>
        <dbReference type="Proteomes" id="UP000070250"/>
    </source>
</evidence>
<proteinExistence type="inferred from homology"/>
<evidence type="ECO:0000313" key="2">
    <source>
        <dbReference type="EMBL" id="AMN47042.1"/>
    </source>
</evidence>
<dbReference type="AlphaFoldDB" id="A0A127F9F3"/>
<dbReference type="SUPFAM" id="SSF56954">
    <property type="entry name" value="Outer membrane efflux proteins (OEP)"/>
    <property type="match status" value="1"/>
</dbReference>
<sequence length="412" mass="44217">MLMSFSRPQWAVEFAVTVTAILFALSARAKPAPPYESLIESLDRIPITLEVEALLDAANARAQQARALPNPSVSVETENVYGRAPFFGYDAAESTLTLSQPLELWGQRGARIDAAQAEAKVAALRRDQTQWTVAGGLALIYSEAEAASLQCELAVEALELTKADANAVMLLIEEGREPSLRGIQANSEVEAARAAADEARANRDAAFARLTAAAMLVEPVTAIEPSLLNRSPDALFQGMDTPLTVQIAEAELEATTKSVSVERLRARPAVSVSLGVRRFQEYNTEAFTFGINVSLPLFDKNKGAISAAQAEQRAAAARLTTAKLQIQADRTAAQARLDASMTRIRAADNGVTSAEKAYQLARAGFDVGRISQLELRSIRSALISARNTAVNARLVRVRAEVELAGLDGRAPF</sequence>
<dbReference type="InterPro" id="IPR010131">
    <property type="entry name" value="MdtP/NodT-like"/>
</dbReference>